<evidence type="ECO:0000256" key="2">
    <source>
        <dbReference type="SAM" id="SignalP"/>
    </source>
</evidence>
<accession>H1SGI5</accession>
<dbReference type="EMBL" id="AHJE01000129">
    <property type="protein sequence ID" value="EHP38378.1"/>
    <property type="molecule type" value="Genomic_DNA"/>
</dbReference>
<name>H1SGI5_9BURK</name>
<dbReference type="Pfam" id="PF03401">
    <property type="entry name" value="TctC"/>
    <property type="match status" value="1"/>
</dbReference>
<protein>
    <recommendedName>
        <fullName evidence="5">Extra-cytoplasmic solute receptor</fullName>
    </recommendedName>
</protein>
<dbReference type="RefSeq" id="WP_006163504.1">
    <property type="nucleotide sequence ID" value="NZ_AHJE01000129.1"/>
</dbReference>
<dbReference type="Gene3D" id="3.40.190.150">
    <property type="entry name" value="Bordetella uptake gene, domain 1"/>
    <property type="match status" value="1"/>
</dbReference>
<dbReference type="InterPro" id="IPR042100">
    <property type="entry name" value="Bug_dom1"/>
</dbReference>
<sequence>MPISRRSLAAFLFTPIVFCAAPALALDTDWPTRPIRLVLGYPPGGAADSSARDLAPLLEKTLGQPVVVDYKPGAGGAIGADAVAKAPADGYTIGLVDGGPLTISPHLRHVPYDPLKSFTPIGGVSRAPLVLLVHPSVQANNVAELINLAKRNPQGLSYSSSGPGTIHHLAGELFRSTTQAPMVHVPYKGAGPALNDLMAGQIPVSFATLAPAIPLVASGKVRAIAVTSIARSSAFPDVPSLAEQGVKGYDAIGWFGLLGPAGLPPTIVAKLNAALGKALADARVRERLRSLGSDPMPGSPADLSALISADYAKWGKVIRDGHIRVE</sequence>
<dbReference type="AlphaFoldDB" id="H1SGI5"/>
<dbReference type="PATRIC" id="fig|1127483.3.peg.7483"/>
<dbReference type="SUPFAM" id="SSF53850">
    <property type="entry name" value="Periplasmic binding protein-like II"/>
    <property type="match status" value="1"/>
</dbReference>
<dbReference type="PIRSF" id="PIRSF017082">
    <property type="entry name" value="YflP"/>
    <property type="match status" value="1"/>
</dbReference>
<evidence type="ECO:0000313" key="4">
    <source>
        <dbReference type="Proteomes" id="UP000005808"/>
    </source>
</evidence>
<evidence type="ECO:0000256" key="1">
    <source>
        <dbReference type="ARBA" id="ARBA00006987"/>
    </source>
</evidence>
<proteinExistence type="inferred from homology"/>
<organism evidence="3 4">
    <name type="scientific">Cupriavidus basilensis OR16</name>
    <dbReference type="NCBI Taxonomy" id="1127483"/>
    <lineage>
        <taxon>Bacteria</taxon>
        <taxon>Pseudomonadati</taxon>
        <taxon>Pseudomonadota</taxon>
        <taxon>Betaproteobacteria</taxon>
        <taxon>Burkholderiales</taxon>
        <taxon>Burkholderiaceae</taxon>
        <taxon>Cupriavidus</taxon>
    </lineage>
</organism>
<comment type="caution">
    <text evidence="3">The sequence shown here is derived from an EMBL/GenBank/DDBJ whole genome shotgun (WGS) entry which is preliminary data.</text>
</comment>
<keyword evidence="2" id="KW-0732">Signal</keyword>
<gene>
    <name evidence="3" type="ORF">OR16_37560</name>
</gene>
<feature type="chain" id="PRO_5003553519" description="Extra-cytoplasmic solute receptor" evidence="2">
    <location>
        <begin position="26"/>
        <end position="326"/>
    </location>
</feature>
<feature type="signal peptide" evidence="2">
    <location>
        <begin position="1"/>
        <end position="25"/>
    </location>
</feature>
<evidence type="ECO:0008006" key="5">
    <source>
        <dbReference type="Google" id="ProtNLM"/>
    </source>
</evidence>
<evidence type="ECO:0000313" key="3">
    <source>
        <dbReference type="EMBL" id="EHP38378.1"/>
    </source>
</evidence>
<dbReference type="Proteomes" id="UP000005808">
    <property type="component" value="Unassembled WGS sequence"/>
</dbReference>
<dbReference type="InterPro" id="IPR005064">
    <property type="entry name" value="BUG"/>
</dbReference>
<dbReference type="PANTHER" id="PTHR42928:SF5">
    <property type="entry name" value="BLR1237 PROTEIN"/>
    <property type="match status" value="1"/>
</dbReference>
<dbReference type="Gene3D" id="3.40.190.10">
    <property type="entry name" value="Periplasmic binding protein-like II"/>
    <property type="match status" value="1"/>
</dbReference>
<dbReference type="CDD" id="cd13578">
    <property type="entry name" value="PBP2_Bug27"/>
    <property type="match status" value="1"/>
</dbReference>
<comment type="similarity">
    <text evidence="1">Belongs to the UPF0065 (bug) family.</text>
</comment>
<dbReference type="PANTHER" id="PTHR42928">
    <property type="entry name" value="TRICARBOXYLATE-BINDING PROTEIN"/>
    <property type="match status" value="1"/>
</dbReference>
<reference evidence="3 4" key="1">
    <citation type="journal article" date="2012" name="J. Bacteriol.">
        <title>De Novo Genome Project of Cupriavidus basilensis OR16.</title>
        <authorList>
            <person name="Cserhati M."/>
            <person name="Kriszt B."/>
            <person name="Szoboszlay S."/>
            <person name="Toth A."/>
            <person name="Szabo I."/>
            <person name="Tancsics A."/>
            <person name="Nagy I."/>
            <person name="Horvath B."/>
            <person name="Nagy I."/>
            <person name="Kukolya J."/>
        </authorList>
    </citation>
    <scope>NUCLEOTIDE SEQUENCE [LARGE SCALE GENOMIC DNA]</scope>
    <source>
        <strain evidence="3 4">OR16</strain>
    </source>
</reference>